<evidence type="ECO:0000256" key="1">
    <source>
        <dbReference type="SAM" id="Phobius"/>
    </source>
</evidence>
<dbReference type="Proteomes" id="UP000770889">
    <property type="component" value="Unassembled WGS sequence"/>
</dbReference>
<accession>A0A944QUT8</accession>
<evidence type="ECO:0000313" key="3">
    <source>
        <dbReference type="Proteomes" id="UP000770889"/>
    </source>
</evidence>
<dbReference type="EMBL" id="JAHHGM010000007">
    <property type="protein sequence ID" value="MBT2989255.1"/>
    <property type="molecule type" value="Genomic_DNA"/>
</dbReference>
<evidence type="ECO:0008006" key="4">
    <source>
        <dbReference type="Google" id="ProtNLM"/>
    </source>
</evidence>
<organism evidence="2 3">
    <name type="scientific">Candidatus Thiodiazotropha taylori</name>
    <dbReference type="NCBI Taxonomy" id="2792791"/>
    <lineage>
        <taxon>Bacteria</taxon>
        <taxon>Pseudomonadati</taxon>
        <taxon>Pseudomonadota</taxon>
        <taxon>Gammaproteobacteria</taxon>
        <taxon>Chromatiales</taxon>
        <taxon>Sedimenticolaceae</taxon>
        <taxon>Candidatus Thiodiazotropha</taxon>
    </lineage>
</organism>
<proteinExistence type="predicted"/>
<feature type="transmembrane region" description="Helical" evidence="1">
    <location>
        <begin position="106"/>
        <end position="129"/>
    </location>
</feature>
<gene>
    <name evidence="2" type="ORF">KME65_09850</name>
</gene>
<keyword evidence="1" id="KW-0812">Transmembrane</keyword>
<reference evidence="2 3" key="1">
    <citation type="submission" date="2021-05" db="EMBL/GenBank/DDBJ databases">
        <title>Genetic and Functional Diversity in Clade A Lucinid endosymbionts from the Bahamas.</title>
        <authorList>
            <person name="Giani N.M."/>
            <person name="Engel A.S."/>
            <person name="Campbell B.J."/>
        </authorList>
    </citation>
    <scope>NUCLEOTIDE SEQUENCE [LARGE SCALE GENOMIC DNA]</scope>
    <source>
        <strain evidence="2">LUC16012Gg_MoonRockCtena</strain>
    </source>
</reference>
<sequence>MKKLGLFIVAYFVITMAWAYPWHMIWFHDHYTSWGAFQREEPIMILGVAAILIQGVVIGYLYPFYYNQGSPIIQGIKFSLIIGLMTYTAMGFATAAKFQIEPVGQFLFSHTAFQTVQFILTGTAPGLIFRKTT</sequence>
<feature type="transmembrane region" description="Helical" evidence="1">
    <location>
        <begin position="43"/>
        <end position="66"/>
    </location>
</feature>
<dbReference type="AlphaFoldDB" id="A0A944QUT8"/>
<feature type="transmembrane region" description="Helical" evidence="1">
    <location>
        <begin position="78"/>
        <end position="100"/>
    </location>
</feature>
<name>A0A944QUT8_9GAMM</name>
<keyword evidence="1" id="KW-1133">Transmembrane helix</keyword>
<protein>
    <recommendedName>
        <fullName evidence="4">DUF1761 domain-containing protein</fullName>
    </recommendedName>
</protein>
<keyword evidence="1" id="KW-0472">Membrane</keyword>
<comment type="caution">
    <text evidence="2">The sequence shown here is derived from an EMBL/GenBank/DDBJ whole genome shotgun (WGS) entry which is preliminary data.</text>
</comment>
<evidence type="ECO:0000313" key="2">
    <source>
        <dbReference type="EMBL" id="MBT2989255.1"/>
    </source>
</evidence>